<dbReference type="OrthoDB" id="1357022at2759"/>
<dbReference type="EMBL" id="DS985255">
    <property type="protein sequence ID" value="EDV21016.1"/>
    <property type="molecule type" value="Genomic_DNA"/>
</dbReference>
<dbReference type="Gene3D" id="1.10.533.10">
    <property type="entry name" value="Death Domain, Fas"/>
    <property type="match status" value="1"/>
</dbReference>
<dbReference type="SUPFAM" id="SSF69322">
    <property type="entry name" value="Tricorn protease domain 2"/>
    <property type="match status" value="1"/>
</dbReference>
<dbReference type="InterPro" id="IPR011029">
    <property type="entry name" value="DEATH-like_dom_sf"/>
</dbReference>
<accession>B3S7Y3</accession>
<dbReference type="PhylomeDB" id="B3S7Y3"/>
<dbReference type="HOGENOM" id="CLU_264467_0_0_1"/>
<dbReference type="SUPFAM" id="SSF52540">
    <property type="entry name" value="P-loop containing nucleoside triphosphate hydrolases"/>
    <property type="match status" value="1"/>
</dbReference>
<dbReference type="InterPro" id="IPR036388">
    <property type="entry name" value="WH-like_DNA-bd_sf"/>
</dbReference>
<keyword evidence="1" id="KW-0853">WD repeat</keyword>
<dbReference type="Gene3D" id="1.25.40.370">
    <property type="match status" value="1"/>
</dbReference>
<gene>
    <name evidence="5" type="ORF">TRIADDRAFT_60338</name>
</gene>
<dbReference type="Pfam" id="PF17908">
    <property type="entry name" value="APAF1_C"/>
    <property type="match status" value="1"/>
</dbReference>
<dbReference type="Gene3D" id="1.10.10.10">
    <property type="entry name" value="Winged helix-like DNA-binding domain superfamily/Winged helix DNA-binding domain"/>
    <property type="match status" value="1"/>
</dbReference>
<dbReference type="Pfam" id="PF00931">
    <property type="entry name" value="NB-ARC"/>
    <property type="match status" value="1"/>
</dbReference>
<dbReference type="SUPFAM" id="SSF47986">
    <property type="entry name" value="DEATH domain"/>
    <property type="match status" value="1"/>
</dbReference>
<dbReference type="PROSITE" id="PS50209">
    <property type="entry name" value="CARD"/>
    <property type="match status" value="1"/>
</dbReference>
<dbReference type="GO" id="GO:0005829">
    <property type="term" value="C:cytosol"/>
    <property type="evidence" value="ECO:0007669"/>
    <property type="project" value="UniProtKB-ARBA"/>
</dbReference>
<dbReference type="InterPro" id="IPR041452">
    <property type="entry name" value="APAF1_C"/>
</dbReference>
<dbReference type="Proteomes" id="UP000009022">
    <property type="component" value="Unassembled WGS sequence"/>
</dbReference>
<proteinExistence type="predicted"/>
<evidence type="ECO:0000313" key="6">
    <source>
        <dbReference type="Proteomes" id="UP000009022"/>
    </source>
</evidence>
<name>B3S7Y3_TRIAD</name>
<dbReference type="InterPro" id="IPR027417">
    <property type="entry name" value="P-loop_NTPase"/>
</dbReference>
<dbReference type="KEGG" id="tad:TRIADDRAFT_60338"/>
<dbReference type="GO" id="GO:0043531">
    <property type="term" value="F:ADP binding"/>
    <property type="evidence" value="ECO:0007669"/>
    <property type="project" value="InterPro"/>
</dbReference>
<sequence length="1404" mass="165869">MGLSPYLEKVIENNYYKLLARVPMNELFSDLKSKQILTDDQVNDLKYYIRRKDRIDTFIKAMKTRDDEDFYQFCQILQQHQAATVRNLGKALREEAKSIYDIQCGRAPQAEYSTQDLLHNVPQLPENRYIIREDFIDTICSYLEDLNSSNGHVLIYGISGCGKTTSVAQSVKLMIEEQDCFKPHGVYWVKIGDIQEDELLYILINLCHQLDIQWDRQPQSLKEMDAYLRRYFRGHKSQSEIIFVFDDVRNGIFFDYLAFANKSIVITPLLYPQTRENYDHIKAPEQFTYQEAIQVLALYQNKRYTKKLRQNELVKQILENIRYLPLAVVILAGLRLKTDQEWQEVLAKTEVQDSSFKLKFVEYRFNLFEIITICINKLDIKKRDLFRQLGVFKRVKIPIHSIMCLWQCNQNEAVGLLEELDSRCLLKYHCNKNNERNYCILHEKIIDYLQQPIDSQQSQQSYVKKLHQTLIDSYVKLYDGKWSTYPDDGYFYQYIIYHAIQADDDSILATLMTDFNWMMNKLKKFKSLSNLRLDLIDYINYLKLKNKNPDSFEELLDLLQQHEFYLDKESMNLIQFLLYCAKKDSWIVSKATQIANKKVNMGKYWTITKYPQNKTDDSPWIESKTIDTNSGLILPKCSRPRNGDIKIIYANNNRWRKDCTIVVSDYETSKIKVKFSLPKTYVFEVRISSDANIIAYLMSRDRREEWEIHNIGTRQRLQAIKQDGSKIPVLDWKKLEFCPIIPGYPVAMTVSRDRKDIAIWKIQGREMKHTGKSISYLHQIERCEFVQNSSKILIWWRKYNSYRLRLQDDNSWINECQIEVWDIQDWNHYQSFEVPGFIQYDHGQFTAGKSTLSCLELATVKYIDLECTSIIASYGDTLLQLFSNGNEDKRISNSNRDLTNSLKVIYQSEKYIADIVISDDHLLIAVRMHLEPNIMIFKMEKNAINSYSTIHCVQDAKTDLVDGNLHLIFIPGSHDLLVYNQYPMYCLYRYNLEATNLDWQSAEEAILSDRQTSIDKCNSVIIDSSHAFVHDIPIIAKLVVNKQDGSCRLKVYQGEGLEQIADYKLAQPYQRCFLYDDCDFLILVTMHTCHKKQCVNGHLESHHWHIIITQLYHSRGNLQQKQQINHTLRDDPERLILKESKHRISDNTLIFVFYAEYEDESRPWIVMMVNHVSGDSMIYFDDDYPLYEDMKIVFCNNYNLVTYQKIRNSQELAIEWYKLGDGINIKHFKTYSYHIQDQLACKIVVPISKRADDLEIGLLPWNRLRQIMAGARYDSMSLERPFKREIKVTQSARANECFVIEKGNVMSMFYLDDELLVKSYKDARRRQLDIEIADVDNLWTDKYLVEKRNDHIYFYDKTTLQLMHVLQSPHIKCKRIKGNRQQSLFICQDDERQYSIIKRIEGNK</sequence>
<dbReference type="CTD" id="6757559"/>
<dbReference type="GeneID" id="6757559"/>
<organism evidence="5 6">
    <name type="scientific">Trichoplax adhaerens</name>
    <name type="common">Trichoplax reptans</name>
    <dbReference type="NCBI Taxonomy" id="10228"/>
    <lineage>
        <taxon>Eukaryota</taxon>
        <taxon>Metazoa</taxon>
        <taxon>Placozoa</taxon>
        <taxon>Uniplacotomia</taxon>
        <taxon>Trichoplacea</taxon>
        <taxon>Trichoplacidae</taxon>
        <taxon>Trichoplax</taxon>
    </lineage>
</organism>
<dbReference type="RefSeq" id="XP_002116346.1">
    <property type="nucleotide sequence ID" value="XM_002116310.1"/>
</dbReference>
<dbReference type="InterPro" id="IPR002182">
    <property type="entry name" value="NB-ARC"/>
</dbReference>
<dbReference type="InterPro" id="IPR001315">
    <property type="entry name" value="CARD"/>
</dbReference>
<protein>
    <recommendedName>
        <fullName evidence="4">CARD domain-containing protein</fullName>
    </recommendedName>
</protein>
<dbReference type="STRING" id="10228.B3S7Y3"/>
<evidence type="ECO:0000256" key="1">
    <source>
        <dbReference type="ARBA" id="ARBA00022574"/>
    </source>
</evidence>
<dbReference type="CDD" id="cd01671">
    <property type="entry name" value="CARD"/>
    <property type="match status" value="1"/>
</dbReference>
<dbReference type="PANTHER" id="PTHR22845">
    <property type="entry name" value="APOPTOTIC PROTEASE-ACTIVATING FACTOR 1"/>
    <property type="match status" value="1"/>
</dbReference>
<feature type="domain" description="CARD" evidence="4">
    <location>
        <begin position="3"/>
        <end position="92"/>
    </location>
</feature>
<evidence type="ECO:0000313" key="5">
    <source>
        <dbReference type="EMBL" id="EDV21016.1"/>
    </source>
</evidence>
<reference evidence="5 6" key="1">
    <citation type="journal article" date="2008" name="Nature">
        <title>The Trichoplax genome and the nature of placozoans.</title>
        <authorList>
            <person name="Srivastava M."/>
            <person name="Begovic E."/>
            <person name="Chapman J."/>
            <person name="Putnam N.H."/>
            <person name="Hellsten U."/>
            <person name="Kawashima T."/>
            <person name="Kuo A."/>
            <person name="Mitros T."/>
            <person name="Salamov A."/>
            <person name="Carpenter M.L."/>
            <person name="Signorovitch A.Y."/>
            <person name="Moreno M.A."/>
            <person name="Kamm K."/>
            <person name="Grimwood J."/>
            <person name="Schmutz J."/>
            <person name="Shapiro H."/>
            <person name="Grigoriev I.V."/>
            <person name="Buss L.W."/>
            <person name="Schierwater B."/>
            <person name="Dellaporta S.L."/>
            <person name="Rokhsar D.S."/>
        </authorList>
    </citation>
    <scope>NUCLEOTIDE SEQUENCE [LARGE SCALE GENOMIC DNA]</scope>
    <source>
        <strain evidence="5 6">Grell-BS-1999</strain>
    </source>
</reference>
<dbReference type="GO" id="GO:0042981">
    <property type="term" value="P:regulation of apoptotic process"/>
    <property type="evidence" value="ECO:0007669"/>
    <property type="project" value="InterPro"/>
</dbReference>
<evidence type="ECO:0000259" key="4">
    <source>
        <dbReference type="PROSITE" id="PS50209"/>
    </source>
</evidence>
<evidence type="ECO:0000256" key="2">
    <source>
        <dbReference type="ARBA" id="ARBA00022703"/>
    </source>
</evidence>
<dbReference type="InParanoid" id="B3S7Y3"/>
<dbReference type="Gene3D" id="3.40.50.300">
    <property type="entry name" value="P-loop containing nucleotide triphosphate hydrolases"/>
    <property type="match status" value="1"/>
</dbReference>
<evidence type="ECO:0000256" key="3">
    <source>
        <dbReference type="ARBA" id="ARBA00022737"/>
    </source>
</evidence>
<keyword evidence="2" id="KW-0053">Apoptosis</keyword>
<dbReference type="GO" id="GO:0006915">
    <property type="term" value="P:apoptotic process"/>
    <property type="evidence" value="ECO:0007669"/>
    <property type="project" value="UniProtKB-KW"/>
</dbReference>
<keyword evidence="6" id="KW-1185">Reference proteome</keyword>
<keyword evidence="3" id="KW-0677">Repeat</keyword>
<dbReference type="eggNOG" id="KOG4658">
    <property type="taxonomic scope" value="Eukaryota"/>
</dbReference>
<dbReference type="PANTHER" id="PTHR22845:SF5">
    <property type="entry name" value="APOPTOTIC PROTEASE-ACTIVATING FACTOR 1"/>
    <property type="match status" value="1"/>
</dbReference>